<proteinExistence type="predicted"/>
<evidence type="ECO:0000256" key="1">
    <source>
        <dbReference type="SAM" id="MobiDB-lite"/>
    </source>
</evidence>
<accession>A0A4Y2SXT7</accession>
<feature type="region of interest" description="Disordered" evidence="1">
    <location>
        <begin position="1"/>
        <end position="36"/>
    </location>
</feature>
<dbReference type="EMBL" id="BGPR01024015">
    <property type="protein sequence ID" value="GBN91692.1"/>
    <property type="molecule type" value="Genomic_DNA"/>
</dbReference>
<dbReference type="Proteomes" id="UP000499080">
    <property type="component" value="Unassembled WGS sequence"/>
</dbReference>
<evidence type="ECO:0000313" key="3">
    <source>
        <dbReference type="EMBL" id="GBN91695.1"/>
    </source>
</evidence>
<organism evidence="3 4">
    <name type="scientific">Araneus ventricosus</name>
    <name type="common">Orbweaver spider</name>
    <name type="synonym">Epeira ventricosa</name>
    <dbReference type="NCBI Taxonomy" id="182803"/>
    <lineage>
        <taxon>Eukaryota</taxon>
        <taxon>Metazoa</taxon>
        <taxon>Ecdysozoa</taxon>
        <taxon>Arthropoda</taxon>
        <taxon>Chelicerata</taxon>
        <taxon>Arachnida</taxon>
        <taxon>Araneae</taxon>
        <taxon>Araneomorphae</taxon>
        <taxon>Entelegynae</taxon>
        <taxon>Araneoidea</taxon>
        <taxon>Araneidae</taxon>
        <taxon>Araneus</taxon>
    </lineage>
</organism>
<comment type="caution">
    <text evidence="3">The sequence shown here is derived from an EMBL/GenBank/DDBJ whole genome shotgun (WGS) entry which is preliminary data.</text>
</comment>
<dbReference type="AlphaFoldDB" id="A0A4Y2SXT7"/>
<keyword evidence="4" id="KW-1185">Reference proteome</keyword>
<feature type="non-terminal residue" evidence="3">
    <location>
        <position position="1"/>
    </location>
</feature>
<feature type="region of interest" description="Disordered" evidence="1">
    <location>
        <begin position="102"/>
        <end position="122"/>
    </location>
</feature>
<gene>
    <name evidence="2" type="ORF">AVEN_241654_1</name>
    <name evidence="3" type="ORF">AVEN_28623_1</name>
</gene>
<evidence type="ECO:0000313" key="4">
    <source>
        <dbReference type="Proteomes" id="UP000499080"/>
    </source>
</evidence>
<reference evidence="3 4" key="1">
    <citation type="journal article" date="2019" name="Sci. Rep.">
        <title>Orb-weaving spider Araneus ventricosus genome elucidates the spidroin gene catalogue.</title>
        <authorList>
            <person name="Kono N."/>
            <person name="Nakamura H."/>
            <person name="Ohtoshi R."/>
            <person name="Moran D.A.P."/>
            <person name="Shinohara A."/>
            <person name="Yoshida Y."/>
            <person name="Fujiwara M."/>
            <person name="Mori M."/>
            <person name="Tomita M."/>
            <person name="Arakawa K."/>
        </authorList>
    </citation>
    <scope>NUCLEOTIDE SEQUENCE [LARGE SCALE GENOMIC DNA]</scope>
</reference>
<name>A0A4Y2SXT7_ARAVE</name>
<evidence type="ECO:0000313" key="2">
    <source>
        <dbReference type="EMBL" id="GBN91692.1"/>
    </source>
</evidence>
<sequence>GIEPLSQKRKPQTGGEEGGWESVWGKQGEGRRRSSLGDRVACRCGWHSPICEWLTKSYGLKMGTICHPNGLKLPYGMVNVQLKSHGDERKYQSQQGQLYNQIPLSPHESGYSEAPDIVRMRP</sequence>
<protein>
    <submittedName>
        <fullName evidence="3">Uncharacterized protein</fullName>
    </submittedName>
</protein>
<dbReference type="EMBL" id="BGPR01024017">
    <property type="protein sequence ID" value="GBN91695.1"/>
    <property type="molecule type" value="Genomic_DNA"/>
</dbReference>